<keyword evidence="6 8" id="KW-0627">Porphyrin biosynthesis</keyword>
<comment type="similarity">
    <text evidence="3 8">Belongs to the HMBS family.</text>
</comment>
<proteinExistence type="inferred from homology"/>
<sequence length="298" mass="33035">MIIRVGSRASRLALIQAQAVVQKINDLLGLNAIIIPIKTTGDLIQNKNLYDIGGKGLFLKEIEYALLNNTIDIAVHSLKDVPAYLPDGLQLAAVLERGNVGDMLVSKIANKITDLPLGARVGTSSVRRRIQLLMLRPDLNIVLFRGNVDTRWNKIVNNEVDATVLAAAGLQRLNYDTSRFCNIIPQDEMLPAIGQGVIAIEARKDDKLITQLCAKINHQLTWQLIQVERGYLKTLNADCNVPVGGIASYIGNNSFEAKFMLGDYNMRYFFYSEVCGKLQDGYDIGVEAAKNFQKKLFV</sequence>
<evidence type="ECO:0000256" key="5">
    <source>
        <dbReference type="ARBA" id="ARBA00022679"/>
    </source>
</evidence>
<dbReference type="PRINTS" id="PR00151">
    <property type="entry name" value="PORPHBDMNASE"/>
</dbReference>
<evidence type="ECO:0000256" key="7">
    <source>
        <dbReference type="ARBA" id="ARBA00048169"/>
    </source>
</evidence>
<reference evidence="14" key="3">
    <citation type="submission" date="2018-03" db="EMBL/GenBank/DDBJ databases">
        <authorList>
            <person name="Batty M. E."/>
            <person name="Batty M E."/>
        </authorList>
    </citation>
    <scope>NUCLEOTIDE SEQUENCE [LARGE SCALE GENOMIC DNA]</scope>
    <source>
        <strain evidence="14">Gilliam</strain>
    </source>
</reference>
<dbReference type="Gene3D" id="3.30.160.40">
    <property type="entry name" value="Porphobilinogen deaminase, C-terminal domain"/>
    <property type="match status" value="1"/>
</dbReference>
<reference evidence="11 13" key="1">
    <citation type="submission" date="2015-02" db="EMBL/GenBank/DDBJ databases">
        <title>Genome Sequencing of Rickettsiales.</title>
        <authorList>
            <person name="Daugherty S.C."/>
            <person name="Su Q."/>
            <person name="Abolude K."/>
            <person name="Beier-Sexton M."/>
            <person name="Carlyon J.A."/>
            <person name="Carter R."/>
            <person name="Day N.P."/>
            <person name="Dumler S.J."/>
            <person name="Dyachenko V."/>
            <person name="Godinez A."/>
            <person name="Kurtti T.J."/>
            <person name="Lichay M."/>
            <person name="Mullins K.E."/>
            <person name="Ott S."/>
            <person name="Pappas-Brown V."/>
            <person name="Paris D.H."/>
            <person name="Patel P."/>
            <person name="Richards A.L."/>
            <person name="Sadzewicz L."/>
            <person name="Sears K."/>
            <person name="Seidman D."/>
            <person name="Sengamalay N."/>
            <person name="Stenos J."/>
            <person name="Tallon L.J."/>
            <person name="Vincent G."/>
            <person name="Fraser C.M."/>
            <person name="Munderloh U."/>
            <person name="Dunning-Hotopp J.C."/>
        </authorList>
    </citation>
    <scope>NUCLEOTIDE SEQUENCE [LARGE SCALE GENOMIC DNA]</scope>
    <source>
        <strain evidence="11 13">Gilliam</strain>
    </source>
</reference>
<keyword evidence="14" id="KW-1185">Reference proteome</keyword>
<feature type="modified residue" description="S-(dipyrrolylmethanemethyl)cysteine" evidence="8">
    <location>
        <position position="239"/>
    </location>
</feature>
<dbReference type="NCBIfam" id="TIGR00212">
    <property type="entry name" value="hemC"/>
    <property type="match status" value="1"/>
</dbReference>
<comment type="miscellaneous">
    <text evidence="8">The porphobilinogen subunits are added to the dipyrromethane group.</text>
</comment>
<evidence type="ECO:0000256" key="1">
    <source>
        <dbReference type="ARBA" id="ARBA00002869"/>
    </source>
</evidence>
<protein>
    <recommendedName>
        <fullName evidence="8">Porphobilinogen deaminase</fullName>
        <shortName evidence="8">PBG</shortName>
        <ecNumber evidence="8">2.5.1.61</ecNumber>
    </recommendedName>
    <alternativeName>
        <fullName evidence="8">Hydroxymethylbilane synthase</fullName>
        <shortName evidence="8">HMBS</shortName>
    </alternativeName>
    <alternativeName>
        <fullName evidence="8">Pre-uroporphyrinogen synthase</fullName>
    </alternativeName>
</protein>
<dbReference type="InterPro" id="IPR036803">
    <property type="entry name" value="Porphobilinogen_deaminase_C_sf"/>
</dbReference>
<dbReference type="FunFam" id="3.40.190.10:FF:000005">
    <property type="entry name" value="Porphobilinogen deaminase"/>
    <property type="match status" value="1"/>
</dbReference>
<evidence type="ECO:0000313" key="12">
    <source>
        <dbReference type="EMBL" id="SPR04429.1"/>
    </source>
</evidence>
<dbReference type="SUPFAM" id="SSF54782">
    <property type="entry name" value="Porphobilinogen deaminase (hydroxymethylbilane synthase), C-terminal domain"/>
    <property type="match status" value="1"/>
</dbReference>
<dbReference type="UniPathway" id="UPA00251">
    <property type="reaction ID" value="UER00319"/>
</dbReference>
<dbReference type="HAMAP" id="MF_00260">
    <property type="entry name" value="Porphobil_deam"/>
    <property type="match status" value="1"/>
</dbReference>
<dbReference type="InterPro" id="IPR022418">
    <property type="entry name" value="Porphobilinogen_deaminase_C"/>
</dbReference>
<dbReference type="GO" id="GO:0005737">
    <property type="term" value="C:cytoplasm"/>
    <property type="evidence" value="ECO:0007669"/>
    <property type="project" value="UniProtKB-UniRule"/>
</dbReference>
<evidence type="ECO:0000256" key="4">
    <source>
        <dbReference type="ARBA" id="ARBA00011245"/>
    </source>
</evidence>
<organism evidence="11 13">
    <name type="scientific">Orientia tsutsugamushi str. Gilliam</name>
    <dbReference type="NCBI Taxonomy" id="1359184"/>
    <lineage>
        <taxon>Bacteria</taxon>
        <taxon>Pseudomonadati</taxon>
        <taxon>Pseudomonadota</taxon>
        <taxon>Alphaproteobacteria</taxon>
        <taxon>Rickettsiales</taxon>
        <taxon>Rickettsiaceae</taxon>
        <taxon>Rickettsieae</taxon>
        <taxon>Orientia</taxon>
    </lineage>
</organism>
<feature type="domain" description="Porphobilinogen deaminase N-terminal" evidence="9">
    <location>
        <begin position="3"/>
        <end position="209"/>
    </location>
</feature>
<dbReference type="Pfam" id="PF01379">
    <property type="entry name" value="Porphobil_deam"/>
    <property type="match status" value="1"/>
</dbReference>
<comment type="subunit">
    <text evidence="4 8">Monomer.</text>
</comment>
<comment type="cofactor">
    <cofactor evidence="8">
        <name>dipyrromethane</name>
        <dbReference type="ChEBI" id="CHEBI:60342"/>
    </cofactor>
    <text evidence="8">Binds 1 dipyrromethane group covalently.</text>
</comment>
<keyword evidence="5 8" id="KW-0808">Transferase</keyword>
<dbReference type="SUPFAM" id="SSF53850">
    <property type="entry name" value="Periplasmic binding protein-like II"/>
    <property type="match status" value="1"/>
</dbReference>
<dbReference type="AlphaFoldDB" id="A0A0F3M5D3"/>
<dbReference type="EMBL" id="LANO01000059">
    <property type="protein sequence ID" value="KJV50958.1"/>
    <property type="molecule type" value="Genomic_DNA"/>
</dbReference>
<dbReference type="PANTHER" id="PTHR11557:SF0">
    <property type="entry name" value="PORPHOBILINOGEN DEAMINASE"/>
    <property type="match status" value="1"/>
</dbReference>
<name>A0A0F3M5D3_ORITS</name>
<dbReference type="Proteomes" id="UP000033769">
    <property type="component" value="Unassembled WGS sequence"/>
</dbReference>
<dbReference type="InterPro" id="IPR022417">
    <property type="entry name" value="Porphobilin_deaminase_N"/>
</dbReference>
<dbReference type="PIRSF" id="PIRSF001438">
    <property type="entry name" value="4pyrrol_synth_OHMeBilane_synth"/>
    <property type="match status" value="1"/>
</dbReference>
<dbReference type="GO" id="GO:0006782">
    <property type="term" value="P:protoporphyrinogen IX biosynthetic process"/>
    <property type="evidence" value="ECO:0007669"/>
    <property type="project" value="UniProtKB-UniRule"/>
</dbReference>
<dbReference type="Gene3D" id="3.40.190.10">
    <property type="entry name" value="Periplasmic binding protein-like II"/>
    <property type="match status" value="2"/>
</dbReference>
<accession>A0A0F3M5D3</accession>
<reference evidence="12" key="2">
    <citation type="submission" date="2018-03" db="EMBL/GenBank/DDBJ databases">
        <authorList>
            <person name="Keele B.F."/>
        </authorList>
    </citation>
    <scope>NUCLEOTIDE SEQUENCE [LARGE SCALE GENOMIC DNA]</scope>
    <source>
        <strain evidence="12">Gilliam</strain>
    </source>
</reference>
<dbReference type="Pfam" id="PF03900">
    <property type="entry name" value="Porphobil_deamC"/>
    <property type="match status" value="1"/>
</dbReference>
<feature type="domain" description="Porphobilinogen deaminase C-terminal" evidence="10">
    <location>
        <begin position="223"/>
        <end position="292"/>
    </location>
</feature>
<evidence type="ECO:0000313" key="14">
    <source>
        <dbReference type="Proteomes" id="UP000244959"/>
    </source>
</evidence>
<dbReference type="GO" id="GO:0004418">
    <property type="term" value="F:hydroxymethylbilane synthase activity"/>
    <property type="evidence" value="ECO:0007669"/>
    <property type="project" value="UniProtKB-UniRule"/>
</dbReference>
<evidence type="ECO:0000256" key="2">
    <source>
        <dbReference type="ARBA" id="ARBA00004735"/>
    </source>
</evidence>
<evidence type="ECO:0000313" key="11">
    <source>
        <dbReference type="EMBL" id="KJV50958.1"/>
    </source>
</evidence>
<evidence type="ECO:0000256" key="6">
    <source>
        <dbReference type="ARBA" id="ARBA00023244"/>
    </source>
</evidence>
<dbReference type="PANTHER" id="PTHR11557">
    <property type="entry name" value="PORPHOBILINOGEN DEAMINASE"/>
    <property type="match status" value="1"/>
</dbReference>
<evidence type="ECO:0000259" key="10">
    <source>
        <dbReference type="Pfam" id="PF03900"/>
    </source>
</evidence>
<dbReference type="EMBL" id="LS398551">
    <property type="protein sequence ID" value="SPR04429.1"/>
    <property type="molecule type" value="Genomic_DNA"/>
</dbReference>
<dbReference type="RefSeq" id="WP_047221009.1">
    <property type="nucleotide sequence ID" value="NZ_LS398551.1"/>
</dbReference>
<comment type="pathway">
    <text evidence="2">Porphyrin-containing compound metabolism; protoporphyrin-IX biosynthesis; coproporphyrinogen-III from 5-aminolevulinate: step 2/4.</text>
</comment>
<evidence type="ECO:0000256" key="3">
    <source>
        <dbReference type="ARBA" id="ARBA00005638"/>
    </source>
</evidence>
<evidence type="ECO:0000313" key="13">
    <source>
        <dbReference type="Proteomes" id="UP000033769"/>
    </source>
</evidence>
<dbReference type="PATRIC" id="fig|1359184.3.peg.2553"/>
<dbReference type="EC" id="2.5.1.61" evidence="8"/>
<gene>
    <name evidence="8 11" type="primary">hemC</name>
    <name evidence="12" type="ORF">GILLIAM_00686</name>
    <name evidence="11" type="ORF">OTSGILL_2631</name>
</gene>
<evidence type="ECO:0000256" key="8">
    <source>
        <dbReference type="HAMAP-Rule" id="MF_00260"/>
    </source>
</evidence>
<dbReference type="InterPro" id="IPR000860">
    <property type="entry name" value="HemC"/>
</dbReference>
<dbReference type="Proteomes" id="UP000244959">
    <property type="component" value="Chromosome I"/>
</dbReference>
<comment type="catalytic activity">
    <reaction evidence="7 8">
        <text>4 porphobilinogen + H2O = hydroxymethylbilane + 4 NH4(+)</text>
        <dbReference type="Rhea" id="RHEA:13185"/>
        <dbReference type="ChEBI" id="CHEBI:15377"/>
        <dbReference type="ChEBI" id="CHEBI:28938"/>
        <dbReference type="ChEBI" id="CHEBI:57845"/>
        <dbReference type="ChEBI" id="CHEBI:58126"/>
        <dbReference type="EC" id="2.5.1.61"/>
    </reaction>
</comment>
<evidence type="ECO:0000259" key="9">
    <source>
        <dbReference type="Pfam" id="PF01379"/>
    </source>
</evidence>
<comment type="function">
    <text evidence="1 8">Tetrapolymerization of the monopyrrole PBG into the hydroxymethylbilane pre-uroporphyrinogen in several discrete steps.</text>
</comment>